<keyword evidence="3" id="KW-1185">Reference proteome</keyword>
<dbReference type="EMBL" id="JACHIG010000002">
    <property type="protein sequence ID" value="MBB5031693.1"/>
    <property type="molecule type" value="Genomic_DNA"/>
</dbReference>
<dbReference type="GO" id="GO:0008168">
    <property type="term" value="F:methyltransferase activity"/>
    <property type="evidence" value="ECO:0007669"/>
    <property type="project" value="UniProtKB-KW"/>
</dbReference>
<evidence type="ECO:0000256" key="1">
    <source>
        <dbReference type="SAM" id="MobiDB-lite"/>
    </source>
</evidence>
<evidence type="ECO:0000313" key="2">
    <source>
        <dbReference type="EMBL" id="MBB5031693.1"/>
    </source>
</evidence>
<dbReference type="AlphaFoldDB" id="A0A7W7Y8N8"/>
<accession>A0A7W7Y8N8</accession>
<organism evidence="2 3">
    <name type="scientific">Prosthecobacter vanneervenii</name>
    <dbReference type="NCBI Taxonomy" id="48466"/>
    <lineage>
        <taxon>Bacteria</taxon>
        <taxon>Pseudomonadati</taxon>
        <taxon>Verrucomicrobiota</taxon>
        <taxon>Verrucomicrobiia</taxon>
        <taxon>Verrucomicrobiales</taxon>
        <taxon>Verrucomicrobiaceae</taxon>
        <taxon>Prosthecobacter</taxon>
    </lineage>
</organism>
<sequence length="474" mass="51647">MTRSPLISRRTCLRGIGTTLALPLLEVMGWAETAKKASTAAASTAARPPVRLGFMYMPHGVIPEQFWPANPQSFLTNPTPALESLRPIMSECLLMKGIGGIPIAPFNGAPHALELSTWLTAQLPDARQRNKINISISADQIAANYVGAFTSLPSLELATMPQTHKENQEGLNEGYYSHCSFRSATQAMPAEINPRSVLNRLFNQGDSATAAASGKNAAATTQNRALDQSMLDLVIGGAKDLRKTLPQSDQHKLDEYLDSVRAVERRIAAIEQRQKDAALEKAGLAPSRHRDSDSPPIEIKIPIGDKRSEYMQVMCDLNVLAFQTDTTRVSTYIGSTPNGVSYPELGFKDEHHSQTHHNNRPEMVAKVQAITAFNISQFAYMVKKMHSLREGDGTLLDNCIMMWGSGLEDGNKHSRENLPFILAGKGGGSIKTGRFLTDVKGNQGDLLTTLLSCMGVPLDRTIGIATKQITEIKA</sequence>
<dbReference type="Proteomes" id="UP000590740">
    <property type="component" value="Unassembled WGS sequence"/>
</dbReference>
<evidence type="ECO:0000313" key="3">
    <source>
        <dbReference type="Proteomes" id="UP000590740"/>
    </source>
</evidence>
<gene>
    <name evidence="2" type="ORF">HNQ65_001261</name>
</gene>
<keyword evidence="2" id="KW-0489">Methyltransferase</keyword>
<comment type="caution">
    <text evidence="2">The sequence shown here is derived from an EMBL/GenBank/DDBJ whole genome shotgun (WGS) entry which is preliminary data.</text>
</comment>
<protein>
    <submittedName>
        <fullName evidence="2">23S rRNA pseudoU1915 N3-methylase RlmH</fullName>
    </submittedName>
</protein>
<dbReference type="InterPro" id="IPR011447">
    <property type="entry name" value="DUF1552"/>
</dbReference>
<name>A0A7W7Y8N8_9BACT</name>
<dbReference type="GO" id="GO:0032259">
    <property type="term" value="P:methylation"/>
    <property type="evidence" value="ECO:0007669"/>
    <property type="project" value="UniProtKB-KW"/>
</dbReference>
<dbReference type="Pfam" id="PF07586">
    <property type="entry name" value="HXXSHH"/>
    <property type="match status" value="1"/>
</dbReference>
<feature type="region of interest" description="Disordered" evidence="1">
    <location>
        <begin position="278"/>
        <end position="298"/>
    </location>
</feature>
<keyword evidence="2" id="KW-0808">Transferase</keyword>
<proteinExistence type="predicted"/>
<reference evidence="2 3" key="1">
    <citation type="submission" date="2020-08" db="EMBL/GenBank/DDBJ databases">
        <title>Genomic Encyclopedia of Type Strains, Phase IV (KMG-IV): sequencing the most valuable type-strain genomes for metagenomic binning, comparative biology and taxonomic classification.</title>
        <authorList>
            <person name="Goeker M."/>
        </authorList>
    </citation>
    <scope>NUCLEOTIDE SEQUENCE [LARGE SCALE GENOMIC DNA]</scope>
    <source>
        <strain evidence="2 3">DSM 12252</strain>
    </source>
</reference>
<dbReference type="RefSeq" id="WP_184338628.1">
    <property type="nucleotide sequence ID" value="NZ_JACHIG010000002.1"/>
</dbReference>